<dbReference type="EMBL" id="JBBHLL010000434">
    <property type="protein sequence ID" value="KAK7803014.1"/>
    <property type="molecule type" value="Genomic_DNA"/>
</dbReference>
<protein>
    <submittedName>
        <fullName evidence="2">Uncharacterized protein</fullName>
    </submittedName>
</protein>
<comment type="caution">
    <text evidence="2">The sequence shown here is derived from an EMBL/GenBank/DDBJ whole genome shotgun (WGS) entry which is preliminary data.</text>
</comment>
<reference evidence="2 3" key="1">
    <citation type="journal article" date="2023" name="bioRxiv">
        <title>Conserved and derived expression patterns and positive selection on dental genes reveal complex evolutionary context of ever-growing rodent molars.</title>
        <authorList>
            <person name="Calamari Z.T."/>
            <person name="Song A."/>
            <person name="Cohen E."/>
            <person name="Akter M."/>
            <person name="Roy R.D."/>
            <person name="Hallikas O."/>
            <person name="Christensen M.M."/>
            <person name="Li P."/>
            <person name="Marangoni P."/>
            <person name="Jernvall J."/>
            <person name="Klein O.D."/>
        </authorList>
    </citation>
    <scope>NUCLEOTIDE SEQUENCE [LARGE SCALE GENOMIC DNA]</scope>
    <source>
        <strain evidence="2">V071</strain>
    </source>
</reference>
<feature type="compositionally biased region" description="Basic and acidic residues" evidence="1">
    <location>
        <begin position="31"/>
        <end position="41"/>
    </location>
</feature>
<name>A0AAW0HJL5_MYOGA</name>
<proteinExistence type="predicted"/>
<evidence type="ECO:0000313" key="2">
    <source>
        <dbReference type="EMBL" id="KAK7803014.1"/>
    </source>
</evidence>
<keyword evidence="3" id="KW-1185">Reference proteome</keyword>
<accession>A0AAW0HJL5</accession>
<feature type="compositionally biased region" description="Polar residues" evidence="1">
    <location>
        <begin position="42"/>
        <end position="51"/>
    </location>
</feature>
<organism evidence="2 3">
    <name type="scientific">Myodes glareolus</name>
    <name type="common">Bank vole</name>
    <name type="synonym">Clethrionomys glareolus</name>
    <dbReference type="NCBI Taxonomy" id="447135"/>
    <lineage>
        <taxon>Eukaryota</taxon>
        <taxon>Metazoa</taxon>
        <taxon>Chordata</taxon>
        <taxon>Craniata</taxon>
        <taxon>Vertebrata</taxon>
        <taxon>Euteleostomi</taxon>
        <taxon>Mammalia</taxon>
        <taxon>Eutheria</taxon>
        <taxon>Euarchontoglires</taxon>
        <taxon>Glires</taxon>
        <taxon>Rodentia</taxon>
        <taxon>Myomorpha</taxon>
        <taxon>Muroidea</taxon>
        <taxon>Cricetidae</taxon>
        <taxon>Arvicolinae</taxon>
        <taxon>Myodes</taxon>
    </lineage>
</organism>
<feature type="region of interest" description="Disordered" evidence="1">
    <location>
        <begin position="1"/>
        <end position="51"/>
    </location>
</feature>
<dbReference type="Proteomes" id="UP001488838">
    <property type="component" value="Unassembled WGS sequence"/>
</dbReference>
<evidence type="ECO:0000256" key="1">
    <source>
        <dbReference type="SAM" id="MobiDB-lite"/>
    </source>
</evidence>
<evidence type="ECO:0000313" key="3">
    <source>
        <dbReference type="Proteomes" id="UP001488838"/>
    </source>
</evidence>
<feature type="compositionally biased region" description="Pro residues" evidence="1">
    <location>
        <begin position="1"/>
        <end position="12"/>
    </location>
</feature>
<gene>
    <name evidence="2" type="ORF">U0070_010574</name>
</gene>
<sequence length="71" mass="7466">MLIGTLPPPPTFRLPAGGKAVNTAPVPGQTPHDESDRRTEPRSSVSDLVNSLTSEMLMVRRVGDGLGAGQK</sequence>
<dbReference type="AlphaFoldDB" id="A0AAW0HJL5"/>